<dbReference type="EMBL" id="JBBBZM010000310">
    <property type="protein sequence ID" value="KAL0631045.1"/>
    <property type="molecule type" value="Genomic_DNA"/>
</dbReference>
<reference evidence="1 2" key="1">
    <citation type="submission" date="2024-02" db="EMBL/GenBank/DDBJ databases">
        <title>Discinaceae phylogenomics.</title>
        <authorList>
            <person name="Dirks A.C."/>
            <person name="James T.Y."/>
        </authorList>
    </citation>
    <scope>NUCLEOTIDE SEQUENCE [LARGE SCALE GENOMIC DNA]</scope>
    <source>
        <strain evidence="1 2">ACD0624</strain>
    </source>
</reference>
<proteinExistence type="predicted"/>
<gene>
    <name evidence="1" type="ORF">Q9L58_010101</name>
</gene>
<dbReference type="Proteomes" id="UP001447188">
    <property type="component" value="Unassembled WGS sequence"/>
</dbReference>
<sequence>MATLLYVQRIESRYISEEVLAQFLERMFSGNYWYELTLDDQWKVGVPVPLSQVRSRVPAC</sequence>
<organism evidence="1 2">
    <name type="scientific">Discina gigas</name>
    <dbReference type="NCBI Taxonomy" id="1032678"/>
    <lineage>
        <taxon>Eukaryota</taxon>
        <taxon>Fungi</taxon>
        <taxon>Dikarya</taxon>
        <taxon>Ascomycota</taxon>
        <taxon>Pezizomycotina</taxon>
        <taxon>Pezizomycetes</taxon>
        <taxon>Pezizales</taxon>
        <taxon>Discinaceae</taxon>
        <taxon>Discina</taxon>
    </lineage>
</organism>
<keyword evidence="2" id="KW-1185">Reference proteome</keyword>
<evidence type="ECO:0000313" key="2">
    <source>
        <dbReference type="Proteomes" id="UP001447188"/>
    </source>
</evidence>
<evidence type="ECO:0000313" key="1">
    <source>
        <dbReference type="EMBL" id="KAL0631045.1"/>
    </source>
</evidence>
<accession>A0ABR3G5J3</accession>
<name>A0ABR3G5J3_9PEZI</name>
<protein>
    <submittedName>
        <fullName evidence="1">Uncharacterized protein</fullName>
    </submittedName>
</protein>
<comment type="caution">
    <text evidence="1">The sequence shown here is derived from an EMBL/GenBank/DDBJ whole genome shotgun (WGS) entry which is preliminary data.</text>
</comment>